<reference evidence="1" key="1">
    <citation type="submission" date="2018-04" db="EMBL/GenBank/DDBJ databases">
        <title>Whole genome sequencing of Hypsizygus marmoreus.</title>
        <authorList>
            <person name="Choi I.-G."/>
            <person name="Min B."/>
            <person name="Kim J.-G."/>
            <person name="Kim S."/>
            <person name="Oh Y.-L."/>
            <person name="Kong W.-S."/>
            <person name="Park H."/>
            <person name="Jeong J."/>
            <person name="Song E.-S."/>
        </authorList>
    </citation>
    <scope>NUCLEOTIDE SEQUENCE [LARGE SCALE GENOMIC DNA]</scope>
    <source>
        <strain evidence="1">51987-8</strain>
    </source>
</reference>
<sequence>MSVVKGPSRFLPCPQPSFIVRFLNAHLRTYYKGYPHSSVYCHRFPREWDTTFEHLFLDRLNCMDIVLFYLF</sequence>
<dbReference type="AlphaFoldDB" id="A0A369K288"/>
<dbReference type="Proteomes" id="UP000076154">
    <property type="component" value="Unassembled WGS sequence"/>
</dbReference>
<proteinExistence type="predicted"/>
<organism evidence="1 2">
    <name type="scientific">Hypsizygus marmoreus</name>
    <name type="common">White beech mushroom</name>
    <name type="synonym">Agaricus marmoreus</name>
    <dbReference type="NCBI Taxonomy" id="39966"/>
    <lineage>
        <taxon>Eukaryota</taxon>
        <taxon>Fungi</taxon>
        <taxon>Dikarya</taxon>
        <taxon>Basidiomycota</taxon>
        <taxon>Agaricomycotina</taxon>
        <taxon>Agaricomycetes</taxon>
        <taxon>Agaricomycetidae</taxon>
        <taxon>Agaricales</taxon>
        <taxon>Tricholomatineae</taxon>
        <taxon>Lyophyllaceae</taxon>
        <taxon>Hypsizygus</taxon>
    </lineage>
</organism>
<comment type="caution">
    <text evidence="1">The sequence shown here is derived from an EMBL/GenBank/DDBJ whole genome shotgun (WGS) entry which is preliminary data.</text>
</comment>
<name>A0A369K288_HYPMA</name>
<accession>A0A369K288</accession>
<dbReference type="InParanoid" id="A0A369K288"/>
<keyword evidence="2" id="KW-1185">Reference proteome</keyword>
<gene>
    <name evidence="1" type="ORF">Hypma_001363</name>
</gene>
<evidence type="ECO:0000313" key="1">
    <source>
        <dbReference type="EMBL" id="RDB28068.1"/>
    </source>
</evidence>
<protein>
    <submittedName>
        <fullName evidence="1">Uncharacterized protein</fullName>
    </submittedName>
</protein>
<evidence type="ECO:0000313" key="2">
    <source>
        <dbReference type="Proteomes" id="UP000076154"/>
    </source>
</evidence>
<dbReference type="EMBL" id="LUEZ02000012">
    <property type="protein sequence ID" value="RDB28068.1"/>
    <property type="molecule type" value="Genomic_DNA"/>
</dbReference>